<feature type="compositionally biased region" description="Low complexity" evidence="1">
    <location>
        <begin position="151"/>
        <end position="162"/>
    </location>
</feature>
<keyword evidence="2" id="KW-1133">Transmembrane helix</keyword>
<feature type="transmembrane region" description="Helical" evidence="2">
    <location>
        <begin position="211"/>
        <end position="233"/>
    </location>
</feature>
<evidence type="ECO:0000256" key="1">
    <source>
        <dbReference type="SAM" id="MobiDB-lite"/>
    </source>
</evidence>
<comment type="caution">
    <text evidence="3">The sequence shown here is derived from an EMBL/GenBank/DDBJ whole genome shotgun (WGS) entry which is preliminary data.</text>
</comment>
<reference evidence="3 4" key="1">
    <citation type="journal article" date="2015" name="Nature">
        <title>rRNA introns, odd ribosomes, and small enigmatic genomes across a large radiation of phyla.</title>
        <authorList>
            <person name="Brown C.T."/>
            <person name="Hug L.A."/>
            <person name="Thomas B.C."/>
            <person name="Sharon I."/>
            <person name="Castelle C.J."/>
            <person name="Singh A."/>
            <person name="Wilkins M.J."/>
            <person name="Williams K.H."/>
            <person name="Banfield J.F."/>
        </authorList>
    </citation>
    <scope>NUCLEOTIDE SEQUENCE [LARGE SCALE GENOMIC DNA]</scope>
</reference>
<name>A0A0G0M0N8_9BACT</name>
<evidence type="ECO:0000256" key="2">
    <source>
        <dbReference type="SAM" id="Phobius"/>
    </source>
</evidence>
<feature type="compositionally biased region" description="Low complexity" evidence="1">
    <location>
        <begin position="176"/>
        <end position="189"/>
    </location>
</feature>
<accession>A0A0G0M0N8</accession>
<keyword evidence="2" id="KW-0812">Transmembrane</keyword>
<sequence>MQEFLKGKIVTGLIVIATVILAGVAIFTALRLYQLRRESISPTSPESQPQAWDCSKYTFALDANGVVTVTNSSSQNEPPQEAKIYINEALVATFDVPALSQGQDATLGTVQVPTGEFNWKIIGTKDCQNSGGSSSGPKSCELLTFSISKATPTPTTELTPTPTDRPIGGNSPTPTPNEAPTSTSTPTPTTGGGVSAASPTPGGAALPSAGVALPTILSFTVGIVLLLGAVLLAI</sequence>
<feature type="transmembrane region" description="Helical" evidence="2">
    <location>
        <begin position="12"/>
        <end position="33"/>
    </location>
</feature>
<dbReference type="EMBL" id="LBWA01000009">
    <property type="protein sequence ID" value="KKQ97718.1"/>
    <property type="molecule type" value="Genomic_DNA"/>
</dbReference>
<protein>
    <submittedName>
        <fullName evidence="3">S-layer domain-containing protein</fullName>
    </submittedName>
</protein>
<keyword evidence="2" id="KW-0472">Membrane</keyword>
<feature type="region of interest" description="Disordered" evidence="1">
    <location>
        <begin position="151"/>
        <end position="201"/>
    </location>
</feature>
<evidence type="ECO:0000313" key="4">
    <source>
        <dbReference type="Proteomes" id="UP000034325"/>
    </source>
</evidence>
<dbReference type="AlphaFoldDB" id="A0A0G0M0N8"/>
<gene>
    <name evidence="3" type="ORF">UT23_C0009G0047</name>
</gene>
<dbReference type="Proteomes" id="UP000034325">
    <property type="component" value="Unassembled WGS sequence"/>
</dbReference>
<organism evidence="3 4">
    <name type="scientific">Candidatus Woesebacteria bacterium GW2011_GWA1_39_12</name>
    <dbReference type="NCBI Taxonomy" id="1618549"/>
    <lineage>
        <taxon>Bacteria</taxon>
        <taxon>Candidatus Woeseibacteriota</taxon>
    </lineage>
</organism>
<proteinExistence type="predicted"/>
<evidence type="ECO:0000313" key="3">
    <source>
        <dbReference type="EMBL" id="KKQ97718.1"/>
    </source>
</evidence>